<dbReference type="Proteomes" id="UP000731465">
    <property type="component" value="Unassembled WGS sequence"/>
</dbReference>
<protein>
    <submittedName>
        <fullName evidence="1">Uncharacterized protein</fullName>
    </submittedName>
</protein>
<evidence type="ECO:0000313" key="1">
    <source>
        <dbReference type="EMBL" id="MBW7569483.1"/>
    </source>
</evidence>
<sequence>MSMPERYHPECPPDAHKVIRPPLKEVHALLCVKVNDTEEANGMDNVCDILSLMNKKPLIVCSEKMKELIKASAAQAEIEPEFVVVHENNKASISYADGSVSNTFDYYDFADIQKDYLKHLEEKCLICLDTMSMFTLRSISTVFPWDELLANQFLGQYIKARSELTDSDIKLLEDVRYGRFDALKVEEESKTAYQFLRLERKLFLQYPTEDD</sequence>
<evidence type="ECO:0000313" key="2">
    <source>
        <dbReference type="Proteomes" id="UP000731465"/>
    </source>
</evidence>
<dbReference type="RefSeq" id="WP_219936043.1">
    <property type="nucleotide sequence ID" value="NZ_JAGFNY010000001.1"/>
</dbReference>
<accession>A0ABS7DE27</accession>
<name>A0ABS7DE27_9GAMM</name>
<reference evidence="1 2" key="1">
    <citation type="submission" date="2021-03" db="EMBL/GenBank/DDBJ databases">
        <title>Succinivibrio sp. nov. isolated from feces of cow.</title>
        <authorList>
            <person name="Choi J.-Y."/>
        </authorList>
    </citation>
    <scope>NUCLEOTIDE SEQUENCE [LARGE SCALE GENOMIC DNA]</scope>
    <source>
        <strain evidence="1 2">AGMB01872</strain>
    </source>
</reference>
<keyword evidence="2" id="KW-1185">Reference proteome</keyword>
<gene>
    <name evidence="1" type="ORF">J5V48_01055</name>
</gene>
<dbReference type="EMBL" id="JAGFNY010000001">
    <property type="protein sequence ID" value="MBW7569483.1"/>
    <property type="molecule type" value="Genomic_DNA"/>
</dbReference>
<comment type="caution">
    <text evidence="1">The sequence shown here is derived from an EMBL/GenBank/DDBJ whole genome shotgun (WGS) entry which is preliminary data.</text>
</comment>
<proteinExistence type="predicted"/>
<organism evidence="1 2">
    <name type="scientific">Succinivibrio faecicola</name>
    <dbReference type="NCBI Taxonomy" id="2820300"/>
    <lineage>
        <taxon>Bacteria</taxon>
        <taxon>Pseudomonadati</taxon>
        <taxon>Pseudomonadota</taxon>
        <taxon>Gammaproteobacteria</taxon>
        <taxon>Aeromonadales</taxon>
        <taxon>Succinivibrionaceae</taxon>
        <taxon>Succinivibrio</taxon>
    </lineage>
</organism>